<feature type="chain" id="PRO_5005807679" description="Lysozyme inhibitor LprI-like N-terminal domain-containing protein" evidence="1">
    <location>
        <begin position="26"/>
        <end position="140"/>
    </location>
</feature>
<dbReference type="STRING" id="187304.B0E33_12535"/>
<dbReference type="EMBL" id="CXST01000003">
    <property type="protein sequence ID" value="CTQ46410.1"/>
    <property type="molecule type" value="Genomic_DNA"/>
</dbReference>
<name>A0A0M6YC84_9HYPH</name>
<dbReference type="Pfam" id="PF07007">
    <property type="entry name" value="LprI"/>
    <property type="match status" value="1"/>
</dbReference>
<dbReference type="KEGG" id="lagg:B0E33_12535"/>
<dbReference type="Gene3D" id="1.20.1270.180">
    <property type="match status" value="1"/>
</dbReference>
<feature type="domain" description="Lysozyme inhibitor LprI-like N-terminal" evidence="2">
    <location>
        <begin position="31"/>
        <end position="131"/>
    </location>
</feature>
<protein>
    <recommendedName>
        <fullName evidence="2">Lysozyme inhibitor LprI-like N-terminal domain-containing protein</fullName>
    </recommendedName>
</protein>
<dbReference type="AlphaFoldDB" id="A0A0M6YC84"/>
<gene>
    <name evidence="3" type="ORF">LAL4801_04869</name>
</gene>
<dbReference type="InterPro" id="IPR009739">
    <property type="entry name" value="LprI-like_N"/>
</dbReference>
<dbReference type="Proteomes" id="UP000048926">
    <property type="component" value="Unassembled WGS sequence"/>
</dbReference>
<evidence type="ECO:0000313" key="3">
    <source>
        <dbReference type="EMBL" id="CTQ46410.1"/>
    </source>
</evidence>
<dbReference type="OrthoDB" id="7340239at2"/>
<reference evidence="4" key="1">
    <citation type="submission" date="2015-07" db="EMBL/GenBank/DDBJ databases">
        <authorList>
            <person name="Rodrigo-Torres Lidia"/>
            <person name="Arahal R.David."/>
        </authorList>
    </citation>
    <scope>NUCLEOTIDE SEQUENCE [LARGE SCALE GENOMIC DNA]</scope>
    <source>
        <strain evidence="4">CECT 4801</strain>
    </source>
</reference>
<organism evidence="3 4">
    <name type="scientific">Roseibium aggregatum</name>
    <dbReference type="NCBI Taxonomy" id="187304"/>
    <lineage>
        <taxon>Bacteria</taxon>
        <taxon>Pseudomonadati</taxon>
        <taxon>Pseudomonadota</taxon>
        <taxon>Alphaproteobacteria</taxon>
        <taxon>Hyphomicrobiales</taxon>
        <taxon>Stappiaceae</taxon>
        <taxon>Roseibium</taxon>
    </lineage>
</organism>
<keyword evidence="1" id="KW-0732">Signal</keyword>
<dbReference type="RefSeq" id="WP_055660200.1">
    <property type="nucleotide sequence ID" value="NZ_CP045617.1"/>
</dbReference>
<dbReference type="PANTHER" id="PTHR39176">
    <property type="entry name" value="PERIPLASMIC PROTEIN-RELATED"/>
    <property type="match status" value="1"/>
</dbReference>
<keyword evidence="4" id="KW-1185">Reference proteome</keyword>
<evidence type="ECO:0000313" key="4">
    <source>
        <dbReference type="Proteomes" id="UP000048926"/>
    </source>
</evidence>
<accession>A0A0M6YC84</accession>
<evidence type="ECO:0000259" key="2">
    <source>
        <dbReference type="Pfam" id="PF07007"/>
    </source>
</evidence>
<evidence type="ECO:0000256" key="1">
    <source>
        <dbReference type="SAM" id="SignalP"/>
    </source>
</evidence>
<proteinExistence type="predicted"/>
<sequence length="140" mass="15371">MIRSASSLSFSLIGLGLLLAGPVAAQETPNCENAMTQSEMTQCANIDWLKADAELNAVYRSAMEKMTETDAYLPEGLKGAVETLREAQRAWIPYRDKACDAYGFLARGGTMEPMLVYGCRADLTRNRIDELRQLSEGLGN</sequence>
<dbReference type="PANTHER" id="PTHR39176:SF1">
    <property type="entry name" value="PERIPLASMIC PROTEIN"/>
    <property type="match status" value="1"/>
</dbReference>
<feature type="signal peptide" evidence="1">
    <location>
        <begin position="1"/>
        <end position="25"/>
    </location>
</feature>